<dbReference type="InterPro" id="IPR036388">
    <property type="entry name" value="WH-like_DNA-bd_sf"/>
</dbReference>
<dbReference type="InterPro" id="IPR036390">
    <property type="entry name" value="WH_DNA-bd_sf"/>
</dbReference>
<dbReference type="Pfam" id="PF00027">
    <property type="entry name" value="cNMP_binding"/>
    <property type="match status" value="1"/>
</dbReference>
<dbReference type="InterPro" id="IPR012318">
    <property type="entry name" value="HTH_CRP"/>
</dbReference>
<dbReference type="SUPFAM" id="SSF51206">
    <property type="entry name" value="cAMP-binding domain-like"/>
    <property type="match status" value="1"/>
</dbReference>
<evidence type="ECO:0000313" key="5">
    <source>
        <dbReference type="EMBL" id="MBQ0929012.1"/>
    </source>
</evidence>
<comment type="caution">
    <text evidence="5">The sequence shown here is derived from an EMBL/GenBank/DDBJ whole genome shotgun (WGS) entry which is preliminary data.</text>
</comment>
<evidence type="ECO:0000256" key="3">
    <source>
        <dbReference type="ARBA" id="ARBA00023163"/>
    </source>
</evidence>
<dbReference type="AlphaFoldDB" id="A0A941BDK4"/>
<dbReference type="InterPro" id="IPR018490">
    <property type="entry name" value="cNMP-bd_dom_sf"/>
</dbReference>
<protein>
    <submittedName>
        <fullName evidence="5">Crp/Fnr family transcriptional regulator</fullName>
    </submittedName>
</protein>
<dbReference type="SUPFAM" id="SSF46785">
    <property type="entry name" value="Winged helix' DNA-binding domain"/>
    <property type="match status" value="1"/>
</dbReference>
<dbReference type="Gene3D" id="2.60.120.10">
    <property type="entry name" value="Jelly Rolls"/>
    <property type="match status" value="1"/>
</dbReference>
<keyword evidence="6" id="KW-1185">Reference proteome</keyword>
<dbReference type="EMBL" id="JAGQDD010000001">
    <property type="protein sequence ID" value="MBQ0929012.1"/>
    <property type="molecule type" value="Genomic_DNA"/>
</dbReference>
<reference evidence="5 6" key="1">
    <citation type="submission" date="2021-04" db="EMBL/GenBank/DDBJ databases">
        <title>The genome sequence of Ideonella sp. 3Y2.</title>
        <authorList>
            <person name="Liu Y."/>
        </authorList>
    </citation>
    <scope>NUCLEOTIDE SEQUENCE [LARGE SCALE GENOMIC DNA]</scope>
    <source>
        <strain evidence="5 6">3Y2</strain>
    </source>
</reference>
<keyword evidence="1" id="KW-0805">Transcription regulation</keyword>
<dbReference type="PROSITE" id="PS50042">
    <property type="entry name" value="CNMP_BINDING_3"/>
    <property type="match status" value="1"/>
</dbReference>
<keyword evidence="3" id="KW-0804">Transcription</keyword>
<evidence type="ECO:0000256" key="1">
    <source>
        <dbReference type="ARBA" id="ARBA00023015"/>
    </source>
</evidence>
<sequence length="249" mass="27222">MNLSDLTPPPRSRIHWLTPPADQQPLCSECAVRDMALFGPLPGDWLRQAHDFVSALTLPPGQRLLGRGHLGQAVYTVRRGVLRAERYTEDGQRRIVRLAGPGALLGSEALSGLPQVDDLIACTEVSLCRISLGLFPPATERGQAMAVPVLRQLQRDMDAMVQWSVHLTRGSARARLLQLLALLDRHAEADGTAWLPRRDEIGDMLDLTLETASRQFSALHKAGVVQVLSLQRMRVDRAALAAAIAALAD</sequence>
<dbReference type="GO" id="GO:0003677">
    <property type="term" value="F:DNA binding"/>
    <property type="evidence" value="ECO:0007669"/>
    <property type="project" value="UniProtKB-KW"/>
</dbReference>
<dbReference type="SMART" id="SM00100">
    <property type="entry name" value="cNMP"/>
    <property type="match status" value="1"/>
</dbReference>
<gene>
    <name evidence="5" type="ORF">KAK03_00840</name>
</gene>
<dbReference type="InterPro" id="IPR000595">
    <property type="entry name" value="cNMP-bd_dom"/>
</dbReference>
<feature type="domain" description="Cyclic nucleotide-binding" evidence="4">
    <location>
        <begin position="37"/>
        <end position="110"/>
    </location>
</feature>
<accession>A0A941BDK4</accession>
<organism evidence="5 6">
    <name type="scientific">Ideonella alba</name>
    <dbReference type="NCBI Taxonomy" id="2824118"/>
    <lineage>
        <taxon>Bacteria</taxon>
        <taxon>Pseudomonadati</taxon>
        <taxon>Pseudomonadota</taxon>
        <taxon>Betaproteobacteria</taxon>
        <taxon>Burkholderiales</taxon>
        <taxon>Sphaerotilaceae</taxon>
        <taxon>Ideonella</taxon>
    </lineage>
</organism>
<name>A0A941BDK4_9BURK</name>
<dbReference type="Pfam" id="PF13545">
    <property type="entry name" value="HTH_Crp_2"/>
    <property type="match status" value="1"/>
</dbReference>
<evidence type="ECO:0000256" key="2">
    <source>
        <dbReference type="ARBA" id="ARBA00023125"/>
    </source>
</evidence>
<dbReference type="RefSeq" id="WP_210851160.1">
    <property type="nucleotide sequence ID" value="NZ_JAGQDD010000001.1"/>
</dbReference>
<dbReference type="Gene3D" id="1.10.10.10">
    <property type="entry name" value="Winged helix-like DNA-binding domain superfamily/Winged helix DNA-binding domain"/>
    <property type="match status" value="1"/>
</dbReference>
<evidence type="ECO:0000259" key="4">
    <source>
        <dbReference type="PROSITE" id="PS50042"/>
    </source>
</evidence>
<proteinExistence type="predicted"/>
<dbReference type="Proteomes" id="UP000676246">
    <property type="component" value="Unassembled WGS sequence"/>
</dbReference>
<evidence type="ECO:0000313" key="6">
    <source>
        <dbReference type="Proteomes" id="UP000676246"/>
    </source>
</evidence>
<keyword evidence="2" id="KW-0238">DNA-binding</keyword>
<dbReference type="GO" id="GO:0006355">
    <property type="term" value="P:regulation of DNA-templated transcription"/>
    <property type="evidence" value="ECO:0007669"/>
    <property type="project" value="InterPro"/>
</dbReference>
<dbReference type="InterPro" id="IPR014710">
    <property type="entry name" value="RmlC-like_jellyroll"/>
</dbReference>
<dbReference type="CDD" id="cd00038">
    <property type="entry name" value="CAP_ED"/>
    <property type="match status" value="1"/>
</dbReference>